<name>A0AC60PPF1_IXOPE</name>
<accession>A0AC60PPF1</accession>
<evidence type="ECO:0000313" key="2">
    <source>
        <dbReference type="Proteomes" id="UP000805193"/>
    </source>
</evidence>
<dbReference type="Proteomes" id="UP000805193">
    <property type="component" value="Unassembled WGS sequence"/>
</dbReference>
<feature type="non-terminal residue" evidence="1">
    <location>
        <position position="1"/>
    </location>
</feature>
<protein>
    <submittedName>
        <fullName evidence="1">Uncharacterized protein</fullName>
    </submittedName>
</protein>
<comment type="caution">
    <text evidence="1">The sequence shown here is derived from an EMBL/GenBank/DDBJ whole genome shotgun (WGS) entry which is preliminary data.</text>
</comment>
<dbReference type="EMBL" id="JABSTQ010010166">
    <property type="protein sequence ID" value="KAG0422907.1"/>
    <property type="molecule type" value="Genomic_DNA"/>
</dbReference>
<gene>
    <name evidence="1" type="ORF">HPB47_001304</name>
</gene>
<proteinExistence type="predicted"/>
<keyword evidence="2" id="KW-1185">Reference proteome</keyword>
<organism evidence="1 2">
    <name type="scientific">Ixodes persulcatus</name>
    <name type="common">Taiga tick</name>
    <dbReference type="NCBI Taxonomy" id="34615"/>
    <lineage>
        <taxon>Eukaryota</taxon>
        <taxon>Metazoa</taxon>
        <taxon>Ecdysozoa</taxon>
        <taxon>Arthropoda</taxon>
        <taxon>Chelicerata</taxon>
        <taxon>Arachnida</taxon>
        <taxon>Acari</taxon>
        <taxon>Parasitiformes</taxon>
        <taxon>Ixodida</taxon>
        <taxon>Ixodoidea</taxon>
        <taxon>Ixodidae</taxon>
        <taxon>Ixodinae</taxon>
        <taxon>Ixodes</taxon>
    </lineage>
</organism>
<evidence type="ECO:0000313" key="1">
    <source>
        <dbReference type="EMBL" id="KAG0422907.1"/>
    </source>
</evidence>
<sequence length="126" mass="15007">RNERWFEDTLPRLPEHFFKQSFRVKPVTFRYLVDVRRPNKEREVTSMRFTIPVEKRVRAALYKSCSSAEVRTVANWFGLGLSTVNENSREFGRVVVFVLKKDWLKMVSTTEHPDHIREFQAALKFS</sequence>
<reference evidence="1 2" key="1">
    <citation type="journal article" date="2020" name="Cell">
        <title>Large-Scale Comparative Analyses of Tick Genomes Elucidate Their Genetic Diversity and Vector Capacities.</title>
        <authorList>
            <consortium name="Tick Genome and Microbiome Consortium (TIGMIC)"/>
            <person name="Jia N."/>
            <person name="Wang J."/>
            <person name="Shi W."/>
            <person name="Du L."/>
            <person name="Sun Y."/>
            <person name="Zhan W."/>
            <person name="Jiang J.F."/>
            <person name="Wang Q."/>
            <person name="Zhang B."/>
            <person name="Ji P."/>
            <person name="Bell-Sakyi L."/>
            <person name="Cui X.M."/>
            <person name="Yuan T.T."/>
            <person name="Jiang B.G."/>
            <person name="Yang W.F."/>
            <person name="Lam T.T."/>
            <person name="Chang Q.C."/>
            <person name="Ding S.J."/>
            <person name="Wang X.J."/>
            <person name="Zhu J.G."/>
            <person name="Ruan X.D."/>
            <person name="Zhao L."/>
            <person name="Wei J.T."/>
            <person name="Ye R.Z."/>
            <person name="Que T.C."/>
            <person name="Du C.H."/>
            <person name="Zhou Y.H."/>
            <person name="Cheng J.X."/>
            <person name="Dai P.F."/>
            <person name="Guo W.B."/>
            <person name="Han X.H."/>
            <person name="Huang E.J."/>
            <person name="Li L.F."/>
            <person name="Wei W."/>
            <person name="Gao Y.C."/>
            <person name="Liu J.Z."/>
            <person name="Shao H.Z."/>
            <person name="Wang X."/>
            <person name="Wang C.C."/>
            <person name="Yang T.C."/>
            <person name="Huo Q.B."/>
            <person name="Li W."/>
            <person name="Chen H.Y."/>
            <person name="Chen S.E."/>
            <person name="Zhou L.G."/>
            <person name="Ni X.B."/>
            <person name="Tian J.H."/>
            <person name="Sheng Y."/>
            <person name="Liu T."/>
            <person name="Pan Y.S."/>
            <person name="Xia L.Y."/>
            <person name="Li J."/>
            <person name="Zhao F."/>
            <person name="Cao W.C."/>
        </authorList>
    </citation>
    <scope>NUCLEOTIDE SEQUENCE [LARGE SCALE GENOMIC DNA]</scope>
    <source>
        <strain evidence="1">Iper-2018</strain>
    </source>
</reference>